<dbReference type="Proteomes" id="UP000190774">
    <property type="component" value="Unassembled WGS sequence"/>
</dbReference>
<keyword evidence="3" id="KW-1185">Reference proteome</keyword>
<dbReference type="AlphaFoldDB" id="A0A1T4WG47"/>
<protein>
    <submittedName>
        <fullName evidence="2">Uncharacterized protein</fullName>
    </submittedName>
</protein>
<evidence type="ECO:0000256" key="1">
    <source>
        <dbReference type="SAM" id="MobiDB-lite"/>
    </source>
</evidence>
<feature type="region of interest" description="Disordered" evidence="1">
    <location>
        <begin position="48"/>
        <end position="67"/>
    </location>
</feature>
<reference evidence="3" key="1">
    <citation type="submission" date="2017-02" db="EMBL/GenBank/DDBJ databases">
        <authorList>
            <person name="Varghese N."/>
            <person name="Submissions S."/>
        </authorList>
    </citation>
    <scope>NUCLEOTIDE SEQUENCE [LARGE SCALE GENOMIC DNA]</scope>
    <source>
        <strain evidence="3">ATCC 700200</strain>
    </source>
</reference>
<evidence type="ECO:0000313" key="3">
    <source>
        <dbReference type="Proteomes" id="UP000190774"/>
    </source>
</evidence>
<dbReference type="EMBL" id="FUYE01000001">
    <property type="protein sequence ID" value="SKA76282.1"/>
    <property type="molecule type" value="Genomic_DNA"/>
</dbReference>
<dbReference type="STRING" id="48467.SAMN02745166_00141"/>
<organism evidence="2 3">
    <name type="scientific">Prosthecobacter debontii</name>
    <dbReference type="NCBI Taxonomy" id="48467"/>
    <lineage>
        <taxon>Bacteria</taxon>
        <taxon>Pseudomonadati</taxon>
        <taxon>Verrucomicrobiota</taxon>
        <taxon>Verrucomicrobiia</taxon>
        <taxon>Verrucomicrobiales</taxon>
        <taxon>Verrucomicrobiaceae</taxon>
        <taxon>Prosthecobacter</taxon>
    </lineage>
</organism>
<dbReference type="OrthoDB" id="199533at2"/>
<sequence>MRLLSKILWLLAFLAASFCWMVLFEHGFSMKGFSHGVQEEWQTLTEMVSTKEAPASKDTPVNPPPRK</sequence>
<accession>A0A1T4WG47</accession>
<gene>
    <name evidence="2" type="ORF">SAMN02745166_00141</name>
</gene>
<proteinExistence type="predicted"/>
<dbReference type="RefSeq" id="WP_078811383.1">
    <property type="nucleotide sequence ID" value="NZ_FUYE01000001.1"/>
</dbReference>
<name>A0A1T4WG47_9BACT</name>
<evidence type="ECO:0000313" key="2">
    <source>
        <dbReference type="EMBL" id="SKA76282.1"/>
    </source>
</evidence>